<dbReference type="PRINTS" id="PR00411">
    <property type="entry name" value="PNDRDTASEI"/>
</dbReference>
<keyword evidence="1" id="KW-0560">Oxidoreductase</keyword>
<dbReference type="InterPro" id="IPR051691">
    <property type="entry name" value="Metab_Enz_Cyan_OpOx_G3PDH"/>
</dbReference>
<evidence type="ECO:0000259" key="4">
    <source>
        <dbReference type="Pfam" id="PF17806"/>
    </source>
</evidence>
<dbReference type="InterPro" id="IPR023753">
    <property type="entry name" value="FAD/NAD-binding_dom"/>
</dbReference>
<dbReference type="PRINTS" id="PR00368">
    <property type="entry name" value="FADPNR"/>
</dbReference>
<reference evidence="5 6" key="1">
    <citation type="submission" date="2019-05" db="EMBL/GenBank/DDBJ databases">
        <title>Whole genome sequence analysis of Cupriavidus campinensis S14E4C strain.</title>
        <authorList>
            <person name="Abbaszade G."/>
            <person name="Szabo A."/>
            <person name="Toumi M."/>
            <person name="Toth E."/>
        </authorList>
    </citation>
    <scope>NUCLEOTIDE SEQUENCE [LARGE SCALE GENOMIC DNA]</scope>
    <source>
        <strain evidence="5 6">S14E4C</strain>
    </source>
</reference>
<dbReference type="EMBL" id="VCIZ01000011">
    <property type="protein sequence ID" value="TSP11248.1"/>
    <property type="molecule type" value="Genomic_DNA"/>
</dbReference>
<dbReference type="Gene3D" id="1.10.10.1100">
    <property type="entry name" value="BFD-like [2Fe-2S]-binding domain"/>
    <property type="match status" value="1"/>
</dbReference>
<evidence type="ECO:0000313" key="5">
    <source>
        <dbReference type="EMBL" id="TSP11248.1"/>
    </source>
</evidence>
<feature type="compositionally biased region" description="Basic residues" evidence="2">
    <location>
        <begin position="1"/>
        <end position="31"/>
    </location>
</feature>
<evidence type="ECO:0000313" key="6">
    <source>
        <dbReference type="Proteomes" id="UP000318943"/>
    </source>
</evidence>
<dbReference type="PIRSF" id="PIRSF037495">
    <property type="entry name" value="Opine_OX_OoxA/HcnB"/>
    <property type="match status" value="1"/>
</dbReference>
<dbReference type="SUPFAM" id="SSF51905">
    <property type="entry name" value="FAD/NAD(P)-binding domain"/>
    <property type="match status" value="1"/>
</dbReference>
<keyword evidence="6" id="KW-1185">Reference proteome</keyword>
<dbReference type="PANTHER" id="PTHR42949:SF3">
    <property type="entry name" value="ANAEROBIC GLYCEROL-3-PHOSPHATE DEHYDROGENASE SUBUNIT B"/>
    <property type="match status" value="1"/>
</dbReference>
<feature type="domain" description="SoxA A3" evidence="4">
    <location>
        <begin position="484"/>
        <end position="562"/>
    </location>
</feature>
<proteinExistence type="predicted"/>
<dbReference type="InterPro" id="IPR041117">
    <property type="entry name" value="SoxA_A3"/>
</dbReference>
<feature type="domain" description="FAD/NAD(P)-binding" evidence="3">
    <location>
        <begin position="86"/>
        <end position="434"/>
    </location>
</feature>
<dbReference type="InterPro" id="IPR036188">
    <property type="entry name" value="FAD/NAD-bd_sf"/>
</dbReference>
<evidence type="ECO:0000256" key="2">
    <source>
        <dbReference type="SAM" id="MobiDB-lite"/>
    </source>
</evidence>
<evidence type="ECO:0000256" key="1">
    <source>
        <dbReference type="ARBA" id="ARBA00023002"/>
    </source>
</evidence>
<accession>A0ABY3EJX8</accession>
<dbReference type="Pfam" id="PF17806">
    <property type="entry name" value="SO_alpha_A3"/>
    <property type="match status" value="1"/>
</dbReference>
<protein>
    <submittedName>
        <fullName evidence="5">FAD-dependent oxidoreductase</fullName>
    </submittedName>
</protein>
<dbReference type="CDD" id="cd19946">
    <property type="entry name" value="GlpA-like_Fer2_BFD-like"/>
    <property type="match status" value="1"/>
</dbReference>
<feature type="region of interest" description="Disordered" evidence="2">
    <location>
        <begin position="1"/>
        <end position="55"/>
    </location>
</feature>
<dbReference type="Pfam" id="PF07992">
    <property type="entry name" value="Pyr_redox_2"/>
    <property type="match status" value="1"/>
</dbReference>
<dbReference type="Gene3D" id="3.50.50.60">
    <property type="entry name" value="FAD/NAD(P)-binding domain"/>
    <property type="match status" value="3"/>
</dbReference>
<dbReference type="Proteomes" id="UP000318943">
    <property type="component" value="Unassembled WGS sequence"/>
</dbReference>
<sequence length="579" mass="61731">MPGRRQRGGGPVRRRCAGLPRHGRFRRRTRPLLHDGHLLRLPGPHRRPAQPAGLHGACARWHDRGTPARRARGGGMSIEIATTTCDLLVVGAGPAGLAAATEAAALGLSTVLIDEQPAPGGQIYRAISSTPVQNRAILGEDYWHGLSLLEPFARSGARHLPAATVWSVNTLDAQPGTEGDGDGDTDTDGRAAGFEVAYSVAHPGQDPQAALLHCRHIILATGAQERPFPIPGWTLPGVITAGAAQILLKTSGVVPEGRTVLAGGGPLLYLLAYQYLNAGVKLEAILETTDSAQWRKALPHAWGFLRSPYLGKGLKLLRAVRKAVPIVSGVTALEAIAGAGGQVAELRYQAAGQRHSMAIDQLLLHQGVVPNTNLSRAIGAEHVWNERQDCWEPMVDAWGATSMPHVSIAGDGAGIAGAVAAEHRGRIAAVHAAAALGRIGKATRDGKAASHQAALARATRGREFFEVLYRPLPQFRRPVGDTIVCRCEEATAEQVRHAARIGCQGPNQLKAFLRCGMGPCQGRLCGLTVTELIADEQQRHPRDVGYYRLRFPTKPVTLGEIATLPQTQASRDAVVRFKK</sequence>
<gene>
    <name evidence="5" type="ORF">FGG12_18650</name>
</gene>
<dbReference type="PANTHER" id="PTHR42949">
    <property type="entry name" value="ANAEROBIC GLYCEROL-3-PHOSPHATE DEHYDROGENASE SUBUNIT B"/>
    <property type="match status" value="1"/>
</dbReference>
<name>A0ABY3EJX8_9BURK</name>
<dbReference type="InterPro" id="IPR041854">
    <property type="entry name" value="BFD-like_2Fe2S-bd_dom_sf"/>
</dbReference>
<comment type="caution">
    <text evidence="5">The sequence shown here is derived from an EMBL/GenBank/DDBJ whole genome shotgun (WGS) entry which is preliminary data.</text>
</comment>
<dbReference type="InterPro" id="IPR017224">
    <property type="entry name" value="Opine_Oxase_asu/HCN_bsu"/>
</dbReference>
<organism evidence="5 6">
    <name type="scientific">Cupriavidus campinensis</name>
    <dbReference type="NCBI Taxonomy" id="151783"/>
    <lineage>
        <taxon>Bacteria</taxon>
        <taxon>Pseudomonadati</taxon>
        <taxon>Pseudomonadota</taxon>
        <taxon>Betaproteobacteria</taxon>
        <taxon>Burkholderiales</taxon>
        <taxon>Burkholderiaceae</taxon>
        <taxon>Cupriavidus</taxon>
    </lineage>
</organism>
<evidence type="ECO:0000259" key="3">
    <source>
        <dbReference type="Pfam" id="PF07992"/>
    </source>
</evidence>